<evidence type="ECO:0000313" key="8">
    <source>
        <dbReference type="EMBL" id="MEI5998947.1"/>
    </source>
</evidence>
<evidence type="ECO:0000256" key="5">
    <source>
        <dbReference type="ARBA" id="ARBA00022989"/>
    </source>
</evidence>
<dbReference type="PANTHER" id="PTHR30509:SF9">
    <property type="entry name" value="MULTIDRUG RESISTANCE PROTEIN MDTO"/>
    <property type="match status" value="1"/>
</dbReference>
<keyword evidence="2" id="KW-0813">Transport</keyword>
<comment type="subcellular location">
    <subcellularLocation>
        <location evidence="1">Cell membrane</location>
        <topology evidence="1">Multi-pass membrane protein</topology>
    </subcellularLocation>
</comment>
<keyword evidence="9" id="KW-1185">Reference proteome</keyword>
<protein>
    <submittedName>
        <fullName evidence="8">FUSC family protein</fullName>
    </submittedName>
</protein>
<evidence type="ECO:0000256" key="2">
    <source>
        <dbReference type="ARBA" id="ARBA00022448"/>
    </source>
</evidence>
<dbReference type="RefSeq" id="WP_336599066.1">
    <property type="nucleotide sequence ID" value="NZ_JACFYJ010000027.1"/>
</dbReference>
<gene>
    <name evidence="8" type="ORF">H3V53_17565</name>
</gene>
<feature type="transmembrane region" description="Helical" evidence="7">
    <location>
        <begin position="385"/>
        <end position="407"/>
    </location>
</feature>
<dbReference type="PANTHER" id="PTHR30509">
    <property type="entry name" value="P-HYDROXYBENZOIC ACID EFFLUX PUMP SUBUNIT-RELATED"/>
    <property type="match status" value="1"/>
</dbReference>
<evidence type="ECO:0000256" key="1">
    <source>
        <dbReference type="ARBA" id="ARBA00004651"/>
    </source>
</evidence>
<feature type="transmembrane region" description="Helical" evidence="7">
    <location>
        <begin position="438"/>
        <end position="459"/>
    </location>
</feature>
<feature type="transmembrane region" description="Helical" evidence="7">
    <location>
        <begin position="143"/>
        <end position="165"/>
    </location>
</feature>
<keyword evidence="5 7" id="KW-1133">Transmembrane helix</keyword>
<dbReference type="InterPro" id="IPR006726">
    <property type="entry name" value="PHBA_efflux_AaeB/fusaric-R"/>
</dbReference>
<comment type="caution">
    <text evidence="8">The sequence shown here is derived from an EMBL/GenBank/DDBJ whole genome shotgun (WGS) entry which is preliminary data.</text>
</comment>
<dbReference type="EMBL" id="JACFYJ010000027">
    <property type="protein sequence ID" value="MEI5998947.1"/>
    <property type="molecule type" value="Genomic_DNA"/>
</dbReference>
<keyword evidence="3" id="KW-1003">Cell membrane</keyword>
<feature type="transmembrane region" description="Helical" evidence="7">
    <location>
        <begin position="91"/>
        <end position="110"/>
    </location>
</feature>
<organism evidence="8 9">
    <name type="scientific">Paraburkholderia bengalensis</name>
    <dbReference type="NCBI Taxonomy" id="2747562"/>
    <lineage>
        <taxon>Bacteria</taxon>
        <taxon>Pseudomonadati</taxon>
        <taxon>Pseudomonadota</taxon>
        <taxon>Betaproteobacteria</taxon>
        <taxon>Burkholderiales</taxon>
        <taxon>Burkholderiaceae</taxon>
        <taxon>Paraburkholderia</taxon>
    </lineage>
</organism>
<evidence type="ECO:0000313" key="9">
    <source>
        <dbReference type="Proteomes" id="UP001386437"/>
    </source>
</evidence>
<dbReference type="Proteomes" id="UP001386437">
    <property type="component" value="Unassembled WGS sequence"/>
</dbReference>
<name>A0ABU8IU45_9BURK</name>
<proteinExistence type="predicted"/>
<dbReference type="Pfam" id="PF04632">
    <property type="entry name" value="FUSC"/>
    <property type="match status" value="1"/>
</dbReference>
<feature type="transmembrane region" description="Helical" evidence="7">
    <location>
        <begin position="465"/>
        <end position="482"/>
    </location>
</feature>
<keyword evidence="6 7" id="KW-0472">Membrane</keyword>
<reference evidence="8 9" key="1">
    <citation type="journal article" date="2022" name="Arch. Microbiol.">
        <title>Paraburkholderia bengalensis sp. nov. isolated from roots of Oryza sativa, IR64.</title>
        <authorList>
            <person name="Nag P."/>
            <person name="Mondal N."/>
            <person name="Sarkar J."/>
            <person name="Das S."/>
        </authorList>
    </citation>
    <scope>NUCLEOTIDE SEQUENCE [LARGE SCALE GENOMIC DNA]</scope>
    <source>
        <strain evidence="8 9">IR64_4_BI</strain>
    </source>
</reference>
<keyword evidence="4 7" id="KW-0812">Transmembrane</keyword>
<evidence type="ECO:0000256" key="4">
    <source>
        <dbReference type="ARBA" id="ARBA00022692"/>
    </source>
</evidence>
<evidence type="ECO:0000256" key="3">
    <source>
        <dbReference type="ARBA" id="ARBA00022475"/>
    </source>
</evidence>
<sequence>MHEELRQYWNDDFPRFKHAAKVGFAAALAMGLCMLLELRQPSTAIVSCIVVMMFQQSGMVIARGFYRGLGMLGGSLAGLVLVSLFSQQAWLFLLALAAWIGLCVFGASYFRNFQSYGFLLTGYATAITSLPALSNPYGVFDNIVYTVSEVVIGVSCACLVSALFFPRRVAPELYAASSSNVAHLFSAIHTLLGSALQKDGFGTSLDLLRERATVQSLRVGAVFEDPSIRLQNHAFVKLDTSFVDTLASAHKLCRVITRCKLEADGVAGRAASGAVASLLSIVPQGLPPDAAAETCVEALSAALADFDRVLARRADALRHTMRGEPPAQCALVEMTGAVLHDFVGRLSELCRSFVATRRADERPWRQSVLRSLMHIDSTRATSNRAAAIVSGMRAAVAVLSVGALWLASGWQGGSSALTSVAIVAALFTVAPDPVVASWQMFCGCVAGAIAGFFFSFFLLPMFDSVALLALGMGVAMMASGYLNTFPKTATLGLGFGVFFSYTVNISNPVTYDPARFLDASFGLMLGIAAAAVAFSTIVPLAGDWISNQYLKQIRSLVARSARDADLDNLSQRFEAGMRGFIMRIASAPAGERVDQIRLIASAFAALDVGRAMIAIRGDAERVSATLPSDWRAVQRDWLDAIEDVFYAATQEARGRAMHATQRAMHALSLVKSDADADASAEAFIARRMRRLMRFTQLILDDDTLPLWQHAEPARAETVREVVA</sequence>
<evidence type="ECO:0000256" key="6">
    <source>
        <dbReference type="ARBA" id="ARBA00023136"/>
    </source>
</evidence>
<accession>A0ABU8IU45</accession>
<feature type="transmembrane region" description="Helical" evidence="7">
    <location>
        <begin position="117"/>
        <end position="137"/>
    </location>
</feature>
<feature type="transmembrane region" description="Helical" evidence="7">
    <location>
        <begin position="521"/>
        <end position="545"/>
    </location>
</feature>
<feature type="transmembrane region" description="Helical" evidence="7">
    <location>
        <begin position="69"/>
        <end position="85"/>
    </location>
</feature>
<evidence type="ECO:0000256" key="7">
    <source>
        <dbReference type="SAM" id="Phobius"/>
    </source>
</evidence>
<feature type="transmembrane region" description="Helical" evidence="7">
    <location>
        <begin position="489"/>
        <end position="509"/>
    </location>
</feature>